<organism evidence="1 2">
    <name type="scientific">Elsinoe batatas</name>
    <dbReference type="NCBI Taxonomy" id="2601811"/>
    <lineage>
        <taxon>Eukaryota</taxon>
        <taxon>Fungi</taxon>
        <taxon>Dikarya</taxon>
        <taxon>Ascomycota</taxon>
        <taxon>Pezizomycotina</taxon>
        <taxon>Dothideomycetes</taxon>
        <taxon>Dothideomycetidae</taxon>
        <taxon>Myriangiales</taxon>
        <taxon>Elsinoaceae</taxon>
        <taxon>Elsinoe</taxon>
    </lineage>
</organism>
<protein>
    <submittedName>
        <fullName evidence="1">Uncharacterized protein</fullName>
    </submittedName>
</protein>
<reference evidence="1" key="1">
    <citation type="submission" date="2021-07" db="EMBL/GenBank/DDBJ databases">
        <title>Elsinoe batatas strain:CRI-CJ2 Genome sequencing and assembly.</title>
        <authorList>
            <person name="Huang L."/>
        </authorList>
    </citation>
    <scope>NUCLEOTIDE SEQUENCE</scope>
    <source>
        <strain evidence="1">CRI-CJ2</strain>
    </source>
</reference>
<dbReference type="OrthoDB" id="4436466at2759"/>
<evidence type="ECO:0000313" key="1">
    <source>
        <dbReference type="EMBL" id="KAG8628335.1"/>
    </source>
</evidence>
<keyword evidence="2" id="KW-1185">Reference proteome</keyword>
<accession>A0A8K0PDQ9</accession>
<proteinExistence type="predicted"/>
<gene>
    <name evidence="1" type="ORF">KVT40_004208</name>
</gene>
<sequence length="223" mass="25519">MGIIKKAFALTGWGTLAGAGTLAWYTRKSKIMPLPTSDYLPSTTLYSRLNVHENQTMQDICIRKVPISNIKPEYLEPNGKLAEKFCAGVWSTWGYAYQRRYLERKYRDQTPTQLWDTKDLAASTYEVGTYITDHFEVLSKTPESVIVRCGDSPRVQEPRASDGLFEMVAIPDKESGEVEFQLKSVFFNADAKKEGPPMPKHVEILHRWYTKVWMESAVRSLLK</sequence>
<name>A0A8K0PDQ9_9PEZI</name>
<comment type="caution">
    <text evidence="1">The sequence shown here is derived from an EMBL/GenBank/DDBJ whole genome shotgun (WGS) entry which is preliminary data.</text>
</comment>
<dbReference type="EMBL" id="JAESVG020000004">
    <property type="protein sequence ID" value="KAG8628335.1"/>
    <property type="molecule type" value="Genomic_DNA"/>
</dbReference>
<dbReference type="AlphaFoldDB" id="A0A8K0PDQ9"/>
<dbReference type="Proteomes" id="UP000809789">
    <property type="component" value="Unassembled WGS sequence"/>
</dbReference>
<evidence type="ECO:0000313" key="2">
    <source>
        <dbReference type="Proteomes" id="UP000809789"/>
    </source>
</evidence>